<organism evidence="2 3">
    <name type="scientific">Cohnella boryungensis</name>
    <dbReference type="NCBI Taxonomy" id="768479"/>
    <lineage>
        <taxon>Bacteria</taxon>
        <taxon>Bacillati</taxon>
        <taxon>Bacillota</taxon>
        <taxon>Bacilli</taxon>
        <taxon>Bacillales</taxon>
        <taxon>Paenibacillaceae</taxon>
        <taxon>Cohnella</taxon>
    </lineage>
</organism>
<feature type="transmembrane region" description="Helical" evidence="1">
    <location>
        <begin position="381"/>
        <end position="401"/>
    </location>
</feature>
<feature type="transmembrane region" description="Helical" evidence="1">
    <location>
        <begin position="323"/>
        <end position="345"/>
    </location>
</feature>
<reference evidence="3" key="1">
    <citation type="journal article" date="2019" name="Int. J. Syst. Evol. Microbiol.">
        <title>The Global Catalogue of Microorganisms (GCM) 10K type strain sequencing project: providing services to taxonomists for standard genome sequencing and annotation.</title>
        <authorList>
            <consortium name="The Broad Institute Genomics Platform"/>
            <consortium name="The Broad Institute Genome Sequencing Center for Infectious Disease"/>
            <person name="Wu L."/>
            <person name="Ma J."/>
        </authorList>
    </citation>
    <scope>NUCLEOTIDE SEQUENCE [LARGE SCALE GENOMIC DNA]</scope>
    <source>
        <strain evidence="3">CGMCC 4.1641</strain>
    </source>
</reference>
<evidence type="ECO:0000313" key="2">
    <source>
        <dbReference type="EMBL" id="MFC4305904.1"/>
    </source>
</evidence>
<dbReference type="EMBL" id="JBHSED010000040">
    <property type="protein sequence ID" value="MFC4305904.1"/>
    <property type="molecule type" value="Genomic_DNA"/>
</dbReference>
<gene>
    <name evidence="2" type="ORF">ACFO1S_20950</name>
</gene>
<dbReference type="Proteomes" id="UP001595755">
    <property type="component" value="Unassembled WGS sequence"/>
</dbReference>
<protein>
    <submittedName>
        <fullName evidence="2">Nucleoside recognition domain-containing protein</fullName>
    </submittedName>
</protein>
<evidence type="ECO:0000256" key="1">
    <source>
        <dbReference type="SAM" id="Phobius"/>
    </source>
</evidence>
<feature type="transmembrane region" description="Helical" evidence="1">
    <location>
        <begin position="221"/>
        <end position="245"/>
    </location>
</feature>
<feature type="transmembrane region" description="Helical" evidence="1">
    <location>
        <begin position="153"/>
        <end position="173"/>
    </location>
</feature>
<feature type="transmembrane region" description="Helical" evidence="1">
    <location>
        <begin position="281"/>
        <end position="303"/>
    </location>
</feature>
<accession>A0ABV8SHJ3</accession>
<keyword evidence="1" id="KW-0472">Membrane</keyword>
<feature type="transmembrane region" description="Helical" evidence="1">
    <location>
        <begin position="127"/>
        <end position="147"/>
    </location>
</feature>
<evidence type="ECO:0000313" key="3">
    <source>
        <dbReference type="Proteomes" id="UP001595755"/>
    </source>
</evidence>
<keyword evidence="1" id="KW-1133">Transmembrane helix</keyword>
<sequence length="417" mass="43830">MSNSSNRFRAAFLSLILGLSALLVVTGIVHSPGEAFRASLAGLQIWWQNVFPGLLPPLILAELLAASGLLHGLAALAEPLTRSLFRLPGASGWAIAFGWSAGIPAGAKEAARLRNNGMLPEEDVDTVLLVSHVPNPFLIVLVIGYSFLQSPALGWAIALGLWLSAILSGIVWARIGKPARPKVPPLPLNQPRAIVLRALRAMTDARQDDGRPLGKLLADSVTSAVGTLMNVGGLIMMGAVIIRLLQLFIPGNDLWLTVPGIYELHLGAYESSQSALFAANPASACALMAAALAWSGWVGLLQARAAFGLKTAFPWLKVIAGRLLHSALALLIVYPLALAAMSAPVKSFAEGSRLFSPGPLEVWAADGGILPNGWGLLSANVAVAAASFAVFLLLALLAALIRPNPPASKKDRGKKRR</sequence>
<keyword evidence="1" id="KW-0812">Transmembrane</keyword>
<name>A0ABV8SHJ3_9BACL</name>
<comment type="caution">
    <text evidence="2">The sequence shown here is derived from an EMBL/GenBank/DDBJ whole genome shotgun (WGS) entry which is preliminary data.</text>
</comment>
<proteinExistence type="predicted"/>
<feature type="transmembrane region" description="Helical" evidence="1">
    <location>
        <begin position="53"/>
        <end position="77"/>
    </location>
</feature>
<keyword evidence="3" id="KW-1185">Reference proteome</keyword>
<dbReference type="RefSeq" id="WP_204601466.1">
    <property type="nucleotide sequence ID" value="NZ_JBHSED010000040.1"/>
</dbReference>